<dbReference type="PANTHER" id="PTHR21015:SF22">
    <property type="entry name" value="GLYCOSYLTRANSFERASE"/>
    <property type="match status" value="1"/>
</dbReference>
<proteinExistence type="predicted"/>
<dbReference type="NCBIfam" id="TIGR03590">
    <property type="entry name" value="PseG"/>
    <property type="match status" value="1"/>
</dbReference>
<accession>A0ABY5LR43</accession>
<evidence type="ECO:0000313" key="3">
    <source>
        <dbReference type="Proteomes" id="UP001057561"/>
    </source>
</evidence>
<dbReference type="RefSeq" id="WP_257120519.1">
    <property type="nucleotide sequence ID" value="NZ_CP099464.1"/>
</dbReference>
<evidence type="ECO:0000313" key="2">
    <source>
        <dbReference type="EMBL" id="UUO13760.1"/>
    </source>
</evidence>
<gene>
    <name evidence="2" type="primary">pseG</name>
    <name evidence="2" type="ORF">NG743_17035</name>
</gene>
<dbReference type="PANTHER" id="PTHR21015">
    <property type="entry name" value="UDP-N-ACETYLGLUCOSAMINE--N-ACETYLMURAMYL-(PENTAPEPTIDE) PYROPHOSPHORYL-UNDECAPRENOL N-ACETYLGLUCOSAMINE TRANSFERASE 1"/>
    <property type="match status" value="1"/>
</dbReference>
<organism evidence="2 3">
    <name type="scientific">Dolichospermum heterosporum TAC447</name>
    <dbReference type="NCBI Taxonomy" id="747523"/>
    <lineage>
        <taxon>Bacteria</taxon>
        <taxon>Bacillati</taxon>
        <taxon>Cyanobacteriota</taxon>
        <taxon>Cyanophyceae</taxon>
        <taxon>Nostocales</taxon>
        <taxon>Aphanizomenonaceae</taxon>
        <taxon>Dolichospermum</taxon>
        <taxon>Dolichospermum heterosporum</taxon>
    </lineage>
</organism>
<dbReference type="Gene3D" id="3.40.50.11190">
    <property type="match status" value="1"/>
</dbReference>
<dbReference type="Gene3D" id="3.40.50.2000">
    <property type="entry name" value="Glycogen Phosphorylase B"/>
    <property type="match status" value="1"/>
</dbReference>
<dbReference type="Proteomes" id="UP001057561">
    <property type="component" value="Chromosome"/>
</dbReference>
<dbReference type="InterPro" id="IPR020023">
    <property type="entry name" value="PseG"/>
</dbReference>
<name>A0ABY5LR43_9CYAN</name>
<dbReference type="InterPro" id="IPR007235">
    <property type="entry name" value="Glyco_trans_28_C"/>
</dbReference>
<dbReference type="SUPFAM" id="SSF53756">
    <property type="entry name" value="UDP-Glycosyltransferase/glycogen phosphorylase"/>
    <property type="match status" value="1"/>
</dbReference>
<dbReference type="EMBL" id="CP099464">
    <property type="protein sequence ID" value="UUO13760.1"/>
    <property type="molecule type" value="Genomic_DNA"/>
</dbReference>
<reference evidence="2" key="1">
    <citation type="submission" date="2022-06" db="EMBL/GenBank/DDBJ databases">
        <title>Nostosin G and Spiroidesin B from the Cyanobacterium Dolichospermum sp. NIES-1697.</title>
        <authorList>
            <person name="Phan C.-S."/>
            <person name="Mehjabin J.J."/>
            <person name="Anas A.R.J."/>
            <person name="Hayasaka M."/>
            <person name="Onoki R."/>
            <person name="Wang J."/>
            <person name="Umezawa T."/>
            <person name="Washio K."/>
            <person name="Morikawa M."/>
            <person name="Okino T."/>
        </authorList>
    </citation>
    <scope>NUCLEOTIDE SEQUENCE</scope>
    <source>
        <strain evidence="2">NIES-1697</strain>
    </source>
</reference>
<dbReference type="Pfam" id="PF04101">
    <property type="entry name" value="Glyco_tran_28_C"/>
    <property type="match status" value="1"/>
</dbReference>
<evidence type="ECO:0000259" key="1">
    <source>
        <dbReference type="Pfam" id="PF04101"/>
    </source>
</evidence>
<protein>
    <submittedName>
        <fullName evidence="2">UDP-2,4-diacetamido-2,4, 6-trideoxy-beta-L-altropyranose hydrolase</fullName>
        <ecNumber evidence="2">3.6.1.57</ecNumber>
    </submittedName>
</protein>
<dbReference type="GO" id="GO:0016787">
    <property type="term" value="F:hydrolase activity"/>
    <property type="evidence" value="ECO:0007669"/>
    <property type="project" value="UniProtKB-KW"/>
</dbReference>
<keyword evidence="3" id="KW-1185">Reference proteome</keyword>
<feature type="domain" description="Glycosyl transferase family 28 C-terminal" evidence="1">
    <location>
        <begin position="197"/>
        <end position="346"/>
    </location>
</feature>
<dbReference type="EC" id="3.6.1.57" evidence="2"/>
<sequence length="366" mass="40448">MVSNLSGFGIFCEEIQKLIIRADASTQMGTGHVMRCLALAQAWQTDGGRVYFCTHKDFPVTLAQRLATEGINRLEISPLPGSLADALETITCCQNYHSPWLVLDGYHFHASYQQTIKAAGLQLLVIDDYGHADSYCADLILNQNIDADASLYPRINPKTQFLLGCEYTLLRREFWSWRDHARYQLRKSPPGSSLRILVTLGGSDPDNVTRKVIQALQLVNSDNLEVIVVVGGSNPHYEKLQTEVAKSRMLITLQQNVTNMPELMAWADIAIAAGGSTNWELAFMGLPSIVITVADNQKDITAKLDRQGVIINLGWHEDVTIEGLSLAIQDLIGDRPHRETMSKKGQQLVDGNGAKRVVSAMVSMLA</sequence>
<keyword evidence="2" id="KW-0378">Hydrolase</keyword>